<dbReference type="InterPro" id="IPR045408">
    <property type="entry name" value="DUF5890"/>
</dbReference>
<dbReference type="EMBL" id="KX857215">
    <property type="protein sequence ID" value="ARE67420.1"/>
    <property type="molecule type" value="Genomic_DNA"/>
</dbReference>
<evidence type="ECO:0000313" key="1">
    <source>
        <dbReference type="EMBL" id="ARE67420.1"/>
    </source>
</evidence>
<reference evidence="1" key="1">
    <citation type="journal article" date="2017" name="BMC Genomics">
        <title>Genomic characterization of two novel pathogenic avipoxviruses isolated from pacific shearwaters (Ardenna spp.).</title>
        <authorList>
            <person name="Sarker S."/>
            <person name="Das S."/>
            <person name="Lavers J.L."/>
            <person name="Hutton I."/>
            <person name="Helbig K."/>
            <person name="Imbery J."/>
            <person name="Upton C."/>
            <person name="Raidal S.R."/>
        </authorList>
    </citation>
    <scope>NUCLEOTIDE SEQUENCE [LARGE SCALE GENOMIC DNA]</scope>
    <source>
        <strain evidence="1">SWPV-2</strain>
    </source>
</reference>
<gene>
    <name evidence="1" type="primary">SWPV2-181</name>
</gene>
<dbReference type="Pfam" id="PF19240">
    <property type="entry name" value="DUF5890"/>
    <property type="match status" value="1"/>
</dbReference>
<sequence length="106" mass="12978">MIMAIPEEDTMSFLINDDNKISNVFRTFHIRTEGKYAYDDSLYDYHITYSMNGKEKKIIFEKNTENQLYRILKSYNYLSITKITILPVTEKSHTRRHKRRRRERRH</sequence>
<proteinExistence type="predicted"/>
<name>A0A1V0QGF4_CNPV</name>
<protein>
    <submittedName>
        <fullName evidence="1">SWPV2-ORF181</fullName>
    </submittedName>
</protein>
<organism evidence="1">
    <name type="scientific">Shearwaterpox virus</name>
    <dbReference type="NCBI Taxonomy" id="1974596"/>
    <lineage>
        <taxon>Viruses</taxon>
        <taxon>Varidnaviria</taxon>
        <taxon>Bamfordvirae</taxon>
        <taxon>Nucleocytoviricota</taxon>
        <taxon>Pokkesviricetes</taxon>
        <taxon>Chitovirales</taxon>
        <taxon>Poxviridae</taxon>
        <taxon>Chordopoxvirinae</taxon>
        <taxon>Avipoxvirus</taxon>
        <taxon>Avipoxvirus canarypox</taxon>
        <taxon>Canarypox virus</taxon>
    </lineage>
</organism>
<accession>A0A1V0QGF4</accession>
<dbReference type="Proteomes" id="UP000319767">
    <property type="component" value="Segment"/>
</dbReference>